<dbReference type="SUPFAM" id="SSF52317">
    <property type="entry name" value="Class I glutamine amidotransferase-like"/>
    <property type="match status" value="1"/>
</dbReference>
<dbReference type="PROSITE" id="PS51273">
    <property type="entry name" value="GATASE_TYPE_1"/>
    <property type="match status" value="1"/>
</dbReference>
<feature type="active site" description="Charge relay system" evidence="10 11">
    <location>
        <position position="171"/>
    </location>
</feature>
<keyword evidence="4 10" id="KW-0315">Glutamine amidotransferase</keyword>
<evidence type="ECO:0000256" key="9">
    <source>
        <dbReference type="ARBA" id="ARBA00064749"/>
    </source>
</evidence>
<dbReference type="GO" id="GO:0016740">
    <property type="term" value="F:transferase activity"/>
    <property type="evidence" value="ECO:0007669"/>
    <property type="project" value="UniProtKB-KW"/>
</dbReference>
<evidence type="ECO:0000256" key="3">
    <source>
        <dbReference type="ARBA" id="ARBA00022898"/>
    </source>
</evidence>
<dbReference type="Proteomes" id="UP000248741">
    <property type="component" value="Chromosome 1"/>
</dbReference>
<dbReference type="GO" id="GO:0006543">
    <property type="term" value="P:L-glutamine catabolic process"/>
    <property type="evidence" value="ECO:0007669"/>
    <property type="project" value="UniProtKB-UniRule"/>
</dbReference>
<name>A0ABD7MUG4_CORUL</name>
<reference evidence="13 14" key="1">
    <citation type="submission" date="2018-06" db="EMBL/GenBank/DDBJ databases">
        <authorList>
            <consortium name="Pathogen Informatics"/>
            <person name="Doyle S."/>
        </authorList>
    </citation>
    <scope>NUCLEOTIDE SEQUENCE [LARGE SCALE GENOMIC DNA]</scope>
    <source>
        <strain evidence="13 14">NCTC7908</strain>
    </source>
</reference>
<dbReference type="PANTHER" id="PTHR31559">
    <property type="entry name" value="PYRIDOXAL 5'-PHOSPHATE SYNTHASE SUBUNIT SNO"/>
    <property type="match status" value="1"/>
</dbReference>
<dbReference type="EMBL" id="LS483400">
    <property type="protein sequence ID" value="SQG52286.1"/>
    <property type="molecule type" value="Genomic_DNA"/>
</dbReference>
<dbReference type="EC" id="3.5.1.2" evidence="10"/>
<dbReference type="PANTHER" id="PTHR31559:SF0">
    <property type="entry name" value="PYRIDOXAL 5'-PHOSPHATE SYNTHASE SUBUNIT SNO1-RELATED"/>
    <property type="match status" value="1"/>
</dbReference>
<comment type="catalytic activity">
    <reaction evidence="7 10">
        <text>L-glutamine + H2O = L-glutamate + NH4(+)</text>
        <dbReference type="Rhea" id="RHEA:15889"/>
        <dbReference type="ChEBI" id="CHEBI:15377"/>
        <dbReference type="ChEBI" id="CHEBI:28938"/>
        <dbReference type="ChEBI" id="CHEBI:29985"/>
        <dbReference type="ChEBI" id="CHEBI:58359"/>
        <dbReference type="EC" id="3.5.1.2"/>
    </reaction>
</comment>
<comment type="pathway">
    <text evidence="10">Cofactor biosynthesis; pyridoxal 5'-phosphate biosynthesis.</text>
</comment>
<evidence type="ECO:0000256" key="11">
    <source>
        <dbReference type="PIRSR" id="PIRSR005639-1"/>
    </source>
</evidence>
<evidence type="ECO:0000313" key="13">
    <source>
        <dbReference type="EMBL" id="SQG52286.1"/>
    </source>
</evidence>
<feature type="binding site" evidence="10 12">
    <location>
        <begin position="46"/>
        <end position="48"/>
    </location>
    <ligand>
        <name>L-glutamine</name>
        <dbReference type="ChEBI" id="CHEBI:58359"/>
    </ligand>
</feature>
<evidence type="ECO:0000256" key="5">
    <source>
        <dbReference type="ARBA" id="ARBA00023239"/>
    </source>
</evidence>
<evidence type="ECO:0000256" key="1">
    <source>
        <dbReference type="ARBA" id="ARBA00008345"/>
    </source>
</evidence>
<keyword evidence="5 10" id="KW-0456">Lyase</keyword>
<dbReference type="CDD" id="cd01749">
    <property type="entry name" value="GATase1_PB"/>
    <property type="match status" value="1"/>
</dbReference>
<dbReference type="EC" id="4.3.3.6" evidence="10"/>
<dbReference type="AlphaFoldDB" id="A0ABD7MUG4"/>
<comment type="similarity">
    <text evidence="1 10">Belongs to the glutaminase PdxT/SNO family.</text>
</comment>
<evidence type="ECO:0000256" key="6">
    <source>
        <dbReference type="ARBA" id="ARBA00047992"/>
    </source>
</evidence>
<feature type="active site" description="Charge relay system" evidence="10 11">
    <location>
        <position position="169"/>
    </location>
</feature>
<dbReference type="GO" id="GO:0036381">
    <property type="term" value="F:pyridoxal 5'-phosphate synthase (glutamine hydrolysing) activity"/>
    <property type="evidence" value="ECO:0007669"/>
    <property type="project" value="UniProtKB-UniRule"/>
</dbReference>
<evidence type="ECO:0000256" key="10">
    <source>
        <dbReference type="HAMAP-Rule" id="MF_01615"/>
    </source>
</evidence>
<evidence type="ECO:0000313" key="14">
    <source>
        <dbReference type="Proteomes" id="UP000248741"/>
    </source>
</evidence>
<gene>
    <name evidence="10 13" type="primary">pdxT</name>
    <name evidence="13" type="ORF">NCTC7908_01701</name>
</gene>
<feature type="binding site" evidence="10 12">
    <location>
        <position position="106"/>
    </location>
    <ligand>
        <name>L-glutamine</name>
        <dbReference type="ChEBI" id="CHEBI:58359"/>
    </ligand>
</feature>
<dbReference type="Pfam" id="PF01174">
    <property type="entry name" value="SNO"/>
    <property type="match status" value="1"/>
</dbReference>
<evidence type="ECO:0000256" key="4">
    <source>
        <dbReference type="ARBA" id="ARBA00022962"/>
    </source>
</evidence>
<evidence type="ECO:0000256" key="12">
    <source>
        <dbReference type="PIRSR" id="PIRSR005639-2"/>
    </source>
</evidence>
<comment type="function">
    <text evidence="8 10">Catalyzes the hydrolysis of glutamine to glutamate and ammonia as part of the biosynthesis of pyridoxal 5'-phosphate. The resulting ammonia molecule is channeled to the active site of PdxS.</text>
</comment>
<dbReference type="NCBIfam" id="TIGR03800">
    <property type="entry name" value="PLP_synth_Pdx2"/>
    <property type="match status" value="1"/>
</dbReference>
<organism evidence="13 14">
    <name type="scientific">Corynebacterium ulcerans</name>
    <dbReference type="NCBI Taxonomy" id="65058"/>
    <lineage>
        <taxon>Bacteria</taxon>
        <taxon>Bacillati</taxon>
        <taxon>Actinomycetota</taxon>
        <taxon>Actinomycetes</taxon>
        <taxon>Mycobacteriales</taxon>
        <taxon>Corynebacteriaceae</taxon>
        <taxon>Corynebacterium</taxon>
    </lineage>
</organism>
<proteinExistence type="inferred from homology"/>
<dbReference type="RefSeq" id="WP_095075931.1">
    <property type="nucleotide sequence ID" value="NZ_CP068134.1"/>
</dbReference>
<accession>A0ABD7MUG4</accession>
<dbReference type="HAMAP" id="MF_01615">
    <property type="entry name" value="PdxT"/>
    <property type="match status" value="1"/>
</dbReference>
<dbReference type="PROSITE" id="PS01236">
    <property type="entry name" value="PDXT_SNO_1"/>
    <property type="match status" value="1"/>
</dbReference>
<keyword evidence="2 10" id="KW-0378">Hydrolase</keyword>
<sequence length="191" mass="20503">MVIGVLALQGGFAEHIEVLSQLGVETRRVRVPQDLEGIEGLVIPGGESSVIDKLARSLGLAVPLSQVIEEGLPVFATCAGLIYLGQVDNPAPGQRSLGCLDAVVRRNAFGRQTDSFDTRVRVFDQIEADVSFIRAPEIISWGPAVEVTAQVAERVVGVKQGLIHAYAFHPESAGETRLHEAWLGEIRGGQE</sequence>
<dbReference type="FunFam" id="3.40.50.880:FF:000010">
    <property type="entry name" value="uncharacterized protein LOC100176842 isoform X2"/>
    <property type="match status" value="1"/>
</dbReference>
<dbReference type="GO" id="GO:0004359">
    <property type="term" value="F:glutaminase activity"/>
    <property type="evidence" value="ECO:0007669"/>
    <property type="project" value="UniProtKB-UniRule"/>
</dbReference>
<protein>
    <recommendedName>
        <fullName evidence="10">Pyridoxal 5'-phosphate synthase subunit PdxT</fullName>
        <ecNumber evidence="10">4.3.3.6</ecNumber>
    </recommendedName>
    <alternativeName>
        <fullName evidence="10">Pdx2</fullName>
    </alternativeName>
    <alternativeName>
        <fullName evidence="10">Pyridoxal 5'-phosphate synthase glutaminase subunit</fullName>
        <ecNumber evidence="10">3.5.1.2</ecNumber>
    </alternativeName>
</protein>
<dbReference type="PIRSF" id="PIRSF005639">
    <property type="entry name" value="Glut_amidoT_SNO"/>
    <property type="match status" value="1"/>
</dbReference>
<feature type="binding site" evidence="10 12">
    <location>
        <begin position="133"/>
        <end position="134"/>
    </location>
    <ligand>
        <name>L-glutamine</name>
        <dbReference type="ChEBI" id="CHEBI:58359"/>
    </ligand>
</feature>
<dbReference type="InterPro" id="IPR002161">
    <property type="entry name" value="PdxT/SNO"/>
</dbReference>
<feature type="active site" description="Nucleophile" evidence="10 11">
    <location>
        <position position="78"/>
    </location>
</feature>
<evidence type="ECO:0000256" key="2">
    <source>
        <dbReference type="ARBA" id="ARBA00022801"/>
    </source>
</evidence>
<evidence type="ECO:0000256" key="7">
    <source>
        <dbReference type="ARBA" id="ARBA00049534"/>
    </source>
</evidence>
<dbReference type="InterPro" id="IPR021196">
    <property type="entry name" value="PdxT/SNO_CS"/>
</dbReference>
<keyword evidence="13" id="KW-0808">Transferase</keyword>
<comment type="subunit">
    <text evidence="9 10">In the presence of PdxS, forms a dodecamer of heterodimers. Only shows activity in the heterodimer.</text>
</comment>
<dbReference type="InterPro" id="IPR029062">
    <property type="entry name" value="Class_I_gatase-like"/>
</dbReference>
<comment type="catalytic activity">
    <reaction evidence="6 10">
        <text>aldehydo-D-ribose 5-phosphate + D-glyceraldehyde 3-phosphate + L-glutamine = pyridoxal 5'-phosphate + L-glutamate + phosphate + 3 H2O + H(+)</text>
        <dbReference type="Rhea" id="RHEA:31507"/>
        <dbReference type="ChEBI" id="CHEBI:15377"/>
        <dbReference type="ChEBI" id="CHEBI:15378"/>
        <dbReference type="ChEBI" id="CHEBI:29985"/>
        <dbReference type="ChEBI" id="CHEBI:43474"/>
        <dbReference type="ChEBI" id="CHEBI:58273"/>
        <dbReference type="ChEBI" id="CHEBI:58359"/>
        <dbReference type="ChEBI" id="CHEBI:59776"/>
        <dbReference type="ChEBI" id="CHEBI:597326"/>
        <dbReference type="EC" id="4.3.3.6"/>
    </reaction>
</comment>
<dbReference type="PROSITE" id="PS51130">
    <property type="entry name" value="PDXT_SNO_2"/>
    <property type="match status" value="1"/>
</dbReference>
<dbReference type="Gene3D" id="3.40.50.880">
    <property type="match status" value="1"/>
</dbReference>
<keyword evidence="3 10" id="KW-0663">Pyridoxal phosphate</keyword>
<evidence type="ECO:0000256" key="8">
    <source>
        <dbReference type="ARBA" id="ARBA00054599"/>
    </source>
</evidence>
<dbReference type="GO" id="GO:0042823">
    <property type="term" value="P:pyridoxal phosphate biosynthetic process"/>
    <property type="evidence" value="ECO:0007669"/>
    <property type="project" value="UniProtKB-UniRule"/>
</dbReference>